<evidence type="ECO:0000313" key="7">
    <source>
        <dbReference type="Proteomes" id="UP001229025"/>
    </source>
</evidence>
<dbReference type="RefSeq" id="WP_284727744.1">
    <property type="nucleotide sequence ID" value="NZ_JASCSA010000107.1"/>
</dbReference>
<dbReference type="InterPro" id="IPR051679">
    <property type="entry name" value="DASS-Related_Transporters"/>
</dbReference>
<gene>
    <name evidence="6" type="ORF">QLT01_18010</name>
</gene>
<dbReference type="Pfam" id="PF02080">
    <property type="entry name" value="TrkA_C"/>
    <property type="match status" value="1"/>
</dbReference>
<keyword evidence="3" id="KW-1133">Transmembrane helix</keyword>
<keyword evidence="2" id="KW-0812">Transmembrane</keyword>
<evidence type="ECO:0000256" key="1">
    <source>
        <dbReference type="ARBA" id="ARBA00004141"/>
    </source>
</evidence>
<accession>A0ABT6UU49</accession>
<evidence type="ECO:0000313" key="6">
    <source>
        <dbReference type="EMBL" id="MDI5886234.1"/>
    </source>
</evidence>
<dbReference type="PANTHER" id="PTHR43652:SF2">
    <property type="entry name" value="BASIC AMINO ACID ANTIPORTER YFCC-RELATED"/>
    <property type="match status" value="1"/>
</dbReference>
<protein>
    <submittedName>
        <fullName evidence="6">TrkA C-terminal domain-containing protein</fullName>
    </submittedName>
</protein>
<dbReference type="PANTHER" id="PTHR43652">
    <property type="entry name" value="BASIC AMINO ACID ANTIPORTER YFCC-RELATED"/>
    <property type="match status" value="1"/>
</dbReference>
<comment type="subcellular location">
    <subcellularLocation>
        <location evidence="1">Membrane</location>
        <topology evidence="1">Multi-pass membrane protein</topology>
    </subcellularLocation>
</comment>
<evidence type="ECO:0000259" key="5">
    <source>
        <dbReference type="Pfam" id="PF02080"/>
    </source>
</evidence>
<evidence type="ECO:0000256" key="4">
    <source>
        <dbReference type="ARBA" id="ARBA00023136"/>
    </source>
</evidence>
<dbReference type="InterPro" id="IPR006037">
    <property type="entry name" value="RCK_C"/>
</dbReference>
<proteinExistence type="predicted"/>
<dbReference type="EMBL" id="JASCSA010000107">
    <property type="protein sequence ID" value="MDI5886234.1"/>
    <property type="molecule type" value="Genomic_DNA"/>
</dbReference>
<evidence type="ECO:0000256" key="2">
    <source>
        <dbReference type="ARBA" id="ARBA00022692"/>
    </source>
</evidence>
<dbReference type="SUPFAM" id="SSF116726">
    <property type="entry name" value="TrkA C-terminal domain-like"/>
    <property type="match status" value="1"/>
</dbReference>
<keyword evidence="4" id="KW-0472">Membrane</keyword>
<feature type="non-terminal residue" evidence="6">
    <location>
        <position position="1"/>
    </location>
</feature>
<sequence>AHEVRVFRGLESDAAGLDLDHHQRRMVEAVIAPSSPVVGMNVREARFRTRYQSVILAVSRDGERINSKVG</sequence>
<dbReference type="Gene3D" id="3.30.70.1450">
    <property type="entry name" value="Regulator of K+ conductance, C-terminal domain"/>
    <property type="match status" value="1"/>
</dbReference>
<keyword evidence="7" id="KW-1185">Reference proteome</keyword>
<feature type="non-terminal residue" evidence="6">
    <location>
        <position position="70"/>
    </location>
</feature>
<comment type="caution">
    <text evidence="6">The sequence shown here is derived from an EMBL/GenBank/DDBJ whole genome shotgun (WGS) entry which is preliminary data.</text>
</comment>
<evidence type="ECO:0000256" key="3">
    <source>
        <dbReference type="ARBA" id="ARBA00022989"/>
    </source>
</evidence>
<reference evidence="7" key="1">
    <citation type="submission" date="2023-07" db="EMBL/GenBank/DDBJ databases">
        <title>Genome-based characterization of strain KMM 296 and proposal for reclassification of Cobetia litoralis and Cobetia pacifica, and emended description of the species Cobetia amphilecti and Cobetia marina.</title>
        <authorList>
            <person name="Balabanova L."/>
            <person name="Nedashkovskaya O."/>
        </authorList>
    </citation>
    <scope>NUCLEOTIDE SEQUENCE [LARGE SCALE GENOMIC DNA]</scope>
    <source>
        <strain evidence="7">NRIC 0815</strain>
    </source>
</reference>
<dbReference type="Proteomes" id="UP001229025">
    <property type="component" value="Unassembled WGS sequence"/>
</dbReference>
<feature type="domain" description="RCK C-terminal" evidence="5">
    <location>
        <begin position="26"/>
        <end position="65"/>
    </location>
</feature>
<organism evidence="6 7">
    <name type="scientific">Cobetia amphilecti</name>
    <dbReference type="NCBI Taxonomy" id="1055104"/>
    <lineage>
        <taxon>Bacteria</taxon>
        <taxon>Pseudomonadati</taxon>
        <taxon>Pseudomonadota</taxon>
        <taxon>Gammaproteobacteria</taxon>
        <taxon>Oceanospirillales</taxon>
        <taxon>Halomonadaceae</taxon>
        <taxon>Cobetia</taxon>
    </lineage>
</organism>
<dbReference type="InterPro" id="IPR036721">
    <property type="entry name" value="RCK_C_sf"/>
</dbReference>
<name>A0ABT6UU49_9GAMM</name>